<proteinExistence type="predicted"/>
<sequence>MLEHVVGRMFQYAARNAQQRNSPPRTDEKSSSPCEESSKYNTAEIEIDNSSAVLKNISSLHSDKVLCDVCLVVGGKEYPAHRLILCASSEVFRIMLMSPQWSECKESRIVLGETPACAEVFDRFLQYFYTGHICVDSQTVMPILTLADKYNIKDLTNVCQNYMYEHVQYAATTNQLVAWHQYTQACGHIKVAKKCQDFIKWNLQLIAQTPDFGNFEPEILISILEQDDIVILDEMTLLEYVVRWINHQRDALFAEAGYIMDEEGASVCICDIDIKTLSEVNSQIKDLVCRVITHIRFPMMSPTQLASLLIQPIVQEFKEFFVQRMAIGMSYHADQKERVEDVCVHDEAGISLFTPRLYTSECWSMLLPIENYSHLPPYQLRSHVFSSHTALADHKGHKTCEWAVDIYPKGVWFQKFYSIVWQGMEEVPEVVLRTVRVSITCKEPPSEPEGEMRVKVGILVHGVMDGVEHIMRTVVRTHRFDVENKVLNLDDVVSFDKLNRDIASLSRESYSPYHPPSTSTSYSNTGTYSSQQPSPYLVGPYRDILKIHVVIAPMEQVCSPSLLLKRNLILSKKFKSKQNKPVKEA</sequence>
<dbReference type="GeneID" id="113214993"/>
<dbReference type="Proteomes" id="UP000504606">
    <property type="component" value="Unplaced"/>
</dbReference>
<dbReference type="SUPFAM" id="SSF54695">
    <property type="entry name" value="POZ domain"/>
    <property type="match status" value="1"/>
</dbReference>
<dbReference type="Pfam" id="PF23651">
    <property type="entry name" value="TRAF_BTBD17"/>
    <property type="match status" value="1"/>
</dbReference>
<dbReference type="RefSeq" id="XP_026290323.1">
    <property type="nucleotide sequence ID" value="XM_026434538.2"/>
</dbReference>
<dbReference type="KEGG" id="foc:113214993"/>
<dbReference type="PANTHER" id="PTHR24410:SF41">
    <property type="entry name" value="HL07962P"/>
    <property type="match status" value="1"/>
</dbReference>
<dbReference type="Pfam" id="PF00651">
    <property type="entry name" value="BTB"/>
    <property type="match status" value="1"/>
</dbReference>
<keyword evidence="3" id="KW-1185">Reference proteome</keyword>
<dbReference type="SMART" id="SM00225">
    <property type="entry name" value="BTB"/>
    <property type="match status" value="1"/>
</dbReference>
<reference evidence="4" key="1">
    <citation type="submission" date="2025-08" db="UniProtKB">
        <authorList>
            <consortium name="RefSeq"/>
        </authorList>
    </citation>
    <scope>IDENTIFICATION</scope>
    <source>
        <tissue evidence="4">Whole organism</tissue>
    </source>
</reference>
<dbReference type="InterPro" id="IPR051481">
    <property type="entry name" value="BTB-POZ/Galectin-3-binding"/>
</dbReference>
<dbReference type="Pfam" id="PF07707">
    <property type="entry name" value="BACK"/>
    <property type="match status" value="1"/>
</dbReference>
<feature type="region of interest" description="Disordered" evidence="1">
    <location>
        <begin position="16"/>
        <end position="39"/>
    </location>
</feature>
<dbReference type="InterPro" id="IPR011333">
    <property type="entry name" value="SKP1/BTB/POZ_sf"/>
</dbReference>
<feature type="region of interest" description="Disordered" evidence="1">
    <location>
        <begin position="509"/>
        <end position="529"/>
    </location>
</feature>
<dbReference type="PROSITE" id="PS50097">
    <property type="entry name" value="BTB"/>
    <property type="match status" value="1"/>
</dbReference>
<evidence type="ECO:0000313" key="3">
    <source>
        <dbReference type="Proteomes" id="UP000504606"/>
    </source>
</evidence>
<dbReference type="Gene3D" id="1.25.40.420">
    <property type="match status" value="1"/>
</dbReference>
<dbReference type="InterPro" id="IPR056184">
    <property type="entry name" value="TRAF_BTBD17"/>
</dbReference>
<dbReference type="CDD" id="cd18292">
    <property type="entry name" value="BTB_POZ_BTBD17"/>
    <property type="match status" value="1"/>
</dbReference>
<dbReference type="PANTHER" id="PTHR24410">
    <property type="entry name" value="HL07962P-RELATED"/>
    <property type="match status" value="1"/>
</dbReference>
<organism evidence="3 4">
    <name type="scientific">Frankliniella occidentalis</name>
    <name type="common">Western flower thrips</name>
    <name type="synonym">Euthrips occidentalis</name>
    <dbReference type="NCBI Taxonomy" id="133901"/>
    <lineage>
        <taxon>Eukaryota</taxon>
        <taxon>Metazoa</taxon>
        <taxon>Ecdysozoa</taxon>
        <taxon>Arthropoda</taxon>
        <taxon>Hexapoda</taxon>
        <taxon>Insecta</taxon>
        <taxon>Pterygota</taxon>
        <taxon>Neoptera</taxon>
        <taxon>Paraneoptera</taxon>
        <taxon>Thysanoptera</taxon>
        <taxon>Terebrantia</taxon>
        <taxon>Thripoidea</taxon>
        <taxon>Thripidae</taxon>
        <taxon>Frankliniella</taxon>
    </lineage>
</organism>
<protein>
    <submittedName>
        <fullName evidence="4">BTB/POZ domain-containing protein 17 isoform X1</fullName>
    </submittedName>
</protein>
<accession>A0A6J1TAL1</accession>
<evidence type="ECO:0000256" key="1">
    <source>
        <dbReference type="SAM" id="MobiDB-lite"/>
    </source>
</evidence>
<gene>
    <name evidence="4" type="primary">LOC113214993</name>
</gene>
<dbReference type="Gene3D" id="3.30.710.10">
    <property type="entry name" value="Potassium Channel Kv1.1, Chain A"/>
    <property type="match status" value="1"/>
</dbReference>
<dbReference type="CDD" id="cd18493">
    <property type="entry name" value="BACK_BTBD17"/>
    <property type="match status" value="1"/>
</dbReference>
<evidence type="ECO:0000313" key="4">
    <source>
        <dbReference type="RefSeq" id="XP_026290323.1"/>
    </source>
</evidence>
<dbReference type="InterPro" id="IPR011705">
    <property type="entry name" value="BACK"/>
</dbReference>
<dbReference type="SMART" id="SM00875">
    <property type="entry name" value="BACK"/>
    <property type="match status" value="1"/>
</dbReference>
<feature type="domain" description="BTB" evidence="2">
    <location>
        <begin position="67"/>
        <end position="137"/>
    </location>
</feature>
<dbReference type="InterPro" id="IPR000210">
    <property type="entry name" value="BTB/POZ_dom"/>
</dbReference>
<name>A0A6J1TAL1_FRAOC</name>
<dbReference type="OrthoDB" id="2359033at2759"/>
<evidence type="ECO:0000259" key="2">
    <source>
        <dbReference type="PROSITE" id="PS50097"/>
    </source>
</evidence>
<dbReference type="AlphaFoldDB" id="A0A6J1TAL1"/>